<comment type="subcellular location">
    <subcellularLocation>
        <location evidence="1">Cell envelope</location>
    </subcellularLocation>
</comment>
<keyword evidence="10" id="KW-1185">Reference proteome</keyword>
<dbReference type="Gene3D" id="1.10.287.470">
    <property type="entry name" value="Helix hairpin bin"/>
    <property type="match status" value="1"/>
</dbReference>
<dbReference type="Gene3D" id="2.40.50.100">
    <property type="match status" value="1"/>
</dbReference>
<feature type="domain" description="Multidrug resistance protein MdtA-like barrel-sandwich hybrid" evidence="6">
    <location>
        <begin position="63"/>
        <end position="205"/>
    </location>
</feature>
<dbReference type="Gene3D" id="2.40.420.20">
    <property type="match status" value="1"/>
</dbReference>
<comment type="similarity">
    <text evidence="2">Belongs to the membrane fusion protein (MFP) (TC 8.A.1) family.</text>
</comment>
<evidence type="ECO:0000259" key="6">
    <source>
        <dbReference type="Pfam" id="PF25917"/>
    </source>
</evidence>
<organism evidence="9 10">
    <name type="scientific">Rhizobium leucaenae</name>
    <dbReference type="NCBI Taxonomy" id="29450"/>
    <lineage>
        <taxon>Bacteria</taxon>
        <taxon>Pseudomonadati</taxon>
        <taxon>Pseudomonadota</taxon>
        <taxon>Alphaproteobacteria</taxon>
        <taxon>Hyphomicrobiales</taxon>
        <taxon>Rhizobiaceae</taxon>
        <taxon>Rhizobium/Agrobacterium group</taxon>
        <taxon>Rhizobium</taxon>
    </lineage>
</organism>
<dbReference type="InterPro" id="IPR058625">
    <property type="entry name" value="MdtA-like_BSH"/>
</dbReference>
<dbReference type="RefSeq" id="WP_051264148.1">
    <property type="nucleotide sequence ID" value="NZ_JACIIG010000001.1"/>
</dbReference>
<dbReference type="Pfam" id="PF25944">
    <property type="entry name" value="Beta-barrel_RND"/>
    <property type="match status" value="1"/>
</dbReference>
<dbReference type="GO" id="GO:0030313">
    <property type="term" value="C:cell envelope"/>
    <property type="evidence" value="ECO:0007669"/>
    <property type="project" value="UniProtKB-SubCell"/>
</dbReference>
<feature type="domain" description="Multidrug resistance protein MdtA-like C-terminal permuted SH3" evidence="8">
    <location>
        <begin position="307"/>
        <end position="366"/>
    </location>
</feature>
<dbReference type="PANTHER" id="PTHR30158:SF24">
    <property type="entry name" value="HLYD FAMILY SECRETION PROTEIN"/>
    <property type="match status" value="1"/>
</dbReference>
<dbReference type="GO" id="GO:0005886">
    <property type="term" value="C:plasma membrane"/>
    <property type="evidence" value="ECO:0007669"/>
    <property type="project" value="TreeGrafter"/>
</dbReference>
<proteinExistence type="inferred from homology"/>
<evidence type="ECO:0000259" key="5">
    <source>
        <dbReference type="Pfam" id="PF25876"/>
    </source>
</evidence>
<dbReference type="PANTHER" id="PTHR30158">
    <property type="entry name" value="ACRA/E-RELATED COMPONENT OF DRUG EFFLUX TRANSPORTER"/>
    <property type="match status" value="1"/>
</dbReference>
<feature type="coiled-coil region" evidence="3">
    <location>
        <begin position="142"/>
        <end position="169"/>
    </location>
</feature>
<evidence type="ECO:0000256" key="2">
    <source>
        <dbReference type="ARBA" id="ARBA00009477"/>
    </source>
</evidence>
<dbReference type="Pfam" id="PF25967">
    <property type="entry name" value="RND-MFP_C"/>
    <property type="match status" value="1"/>
</dbReference>
<evidence type="ECO:0000256" key="3">
    <source>
        <dbReference type="SAM" id="Coils"/>
    </source>
</evidence>
<sequence length="420" mass="44450">MRGGFSQGLQFCGVLVCTISLQACDGSNNTYVAPPPPKVRVALPLQQAVTRYFELTGNTAAINSVDIEARVQGFVESIDYRDGMPVKKDTQLFGIQSNTYQAQVDQAQATLASAQASQVGADQEYQRQLNLTKQKVTTQTALDSAKATLDQANATIQNAKASLDLAMINLGYTKVLAPFDGLVTAHLVDIGALVGVSGPTKLATIVQTDPLYVNFSVSEPQVLMIKRGMAAQGRTFTQTDLPAIPVELGLQGEADYPFKGHLDYASPQVDSSTGTLSVRGIVDNKDHALLPGLFVRVRVPLGHEDKALLVRDDAIGTNQQGSYVLIVGKDEAVEQKLVKTGQREGPLRVIESGLDAGDWVVTEGIQQAIPGSKVAPEKVAIDAVATANASSNVATTIDTPQADASKSEAAKSDTAKSDTP</sequence>
<dbReference type="PROSITE" id="PS51257">
    <property type="entry name" value="PROKAR_LIPOPROTEIN"/>
    <property type="match status" value="1"/>
</dbReference>
<dbReference type="GO" id="GO:0046677">
    <property type="term" value="P:response to antibiotic"/>
    <property type="evidence" value="ECO:0007669"/>
    <property type="project" value="TreeGrafter"/>
</dbReference>
<keyword evidence="3" id="KW-0175">Coiled coil</keyword>
<feature type="compositionally biased region" description="Basic and acidic residues" evidence="4">
    <location>
        <begin position="405"/>
        <end position="420"/>
    </location>
</feature>
<dbReference type="InterPro" id="IPR058627">
    <property type="entry name" value="MdtA-like_C"/>
</dbReference>
<dbReference type="InterPro" id="IPR006143">
    <property type="entry name" value="RND_pump_MFP"/>
</dbReference>
<dbReference type="InterPro" id="IPR058626">
    <property type="entry name" value="MdtA-like_b-barrel"/>
</dbReference>
<feature type="region of interest" description="Disordered" evidence="4">
    <location>
        <begin position="392"/>
        <end position="420"/>
    </location>
</feature>
<dbReference type="AlphaFoldDB" id="A0A7W6ZQJ9"/>
<dbReference type="OrthoDB" id="9816569at2"/>
<dbReference type="EMBL" id="JACIIG010000001">
    <property type="protein sequence ID" value="MBB4566720.1"/>
    <property type="molecule type" value="Genomic_DNA"/>
</dbReference>
<dbReference type="Proteomes" id="UP000543836">
    <property type="component" value="Unassembled WGS sequence"/>
</dbReference>
<evidence type="ECO:0000256" key="4">
    <source>
        <dbReference type="SAM" id="MobiDB-lite"/>
    </source>
</evidence>
<comment type="caution">
    <text evidence="9">The sequence shown here is derived from an EMBL/GenBank/DDBJ whole genome shotgun (WGS) entry which is preliminary data.</text>
</comment>
<evidence type="ECO:0000256" key="1">
    <source>
        <dbReference type="ARBA" id="ARBA00004196"/>
    </source>
</evidence>
<protein>
    <submittedName>
        <fullName evidence="9">RND family efflux transporter MFP subunit</fullName>
    </submittedName>
</protein>
<dbReference type="NCBIfam" id="TIGR01730">
    <property type="entry name" value="RND_mfp"/>
    <property type="match status" value="1"/>
</dbReference>
<gene>
    <name evidence="9" type="ORF">GGE60_000808</name>
</gene>
<evidence type="ECO:0000259" key="7">
    <source>
        <dbReference type="Pfam" id="PF25944"/>
    </source>
</evidence>
<evidence type="ECO:0000313" key="10">
    <source>
        <dbReference type="Proteomes" id="UP000543836"/>
    </source>
</evidence>
<accession>A0A7W6ZQJ9</accession>
<dbReference type="FunFam" id="2.40.420.20:FF:000001">
    <property type="entry name" value="Efflux RND transporter periplasmic adaptor subunit"/>
    <property type="match status" value="1"/>
</dbReference>
<dbReference type="Pfam" id="PF25917">
    <property type="entry name" value="BSH_RND"/>
    <property type="match status" value="1"/>
</dbReference>
<evidence type="ECO:0000259" key="8">
    <source>
        <dbReference type="Pfam" id="PF25967"/>
    </source>
</evidence>
<dbReference type="Gene3D" id="2.40.30.170">
    <property type="match status" value="1"/>
</dbReference>
<dbReference type="SUPFAM" id="SSF111369">
    <property type="entry name" value="HlyD-like secretion proteins"/>
    <property type="match status" value="1"/>
</dbReference>
<name>A0A7W6ZQJ9_9HYPH</name>
<reference evidence="9 10" key="1">
    <citation type="submission" date="2020-08" db="EMBL/GenBank/DDBJ databases">
        <title>Genomic Encyclopedia of Type Strains, Phase IV (KMG-V): Genome sequencing to study the core and pangenomes of soil and plant-associated prokaryotes.</title>
        <authorList>
            <person name="Whitman W."/>
        </authorList>
    </citation>
    <scope>NUCLEOTIDE SEQUENCE [LARGE SCALE GENOMIC DNA]</scope>
    <source>
        <strain evidence="9 10">SEMIA 492</strain>
    </source>
</reference>
<dbReference type="InterPro" id="IPR058624">
    <property type="entry name" value="MdtA-like_HH"/>
</dbReference>
<feature type="domain" description="Multidrug resistance protein MdtA-like beta-barrel" evidence="7">
    <location>
        <begin position="210"/>
        <end position="302"/>
    </location>
</feature>
<dbReference type="GO" id="GO:0022857">
    <property type="term" value="F:transmembrane transporter activity"/>
    <property type="evidence" value="ECO:0007669"/>
    <property type="project" value="InterPro"/>
</dbReference>
<feature type="domain" description="Multidrug resistance protein MdtA-like alpha-helical hairpin" evidence="5">
    <location>
        <begin position="104"/>
        <end position="173"/>
    </location>
</feature>
<dbReference type="Pfam" id="PF25876">
    <property type="entry name" value="HH_MFP_RND"/>
    <property type="match status" value="1"/>
</dbReference>
<evidence type="ECO:0000313" key="9">
    <source>
        <dbReference type="EMBL" id="MBB4566720.1"/>
    </source>
</evidence>